<keyword evidence="5 9" id="KW-0547">Nucleotide-binding</keyword>
<dbReference type="InterPro" id="IPR006001">
    <property type="entry name" value="Therm_gnt_kin"/>
</dbReference>
<dbReference type="SUPFAM" id="SSF52540">
    <property type="entry name" value="P-loop containing nucleoside triphosphate hydrolases"/>
    <property type="match status" value="1"/>
</dbReference>
<evidence type="ECO:0000256" key="8">
    <source>
        <dbReference type="ARBA" id="ARBA00048090"/>
    </source>
</evidence>
<proteinExistence type="inferred from homology"/>
<dbReference type="PANTHER" id="PTHR43442">
    <property type="entry name" value="GLUCONOKINASE-RELATED"/>
    <property type="match status" value="1"/>
</dbReference>
<dbReference type="Pfam" id="PF01583">
    <property type="entry name" value="APS_kinase"/>
    <property type="match status" value="1"/>
</dbReference>
<keyword evidence="12" id="KW-1185">Reference proteome</keyword>
<dbReference type="GO" id="GO:0005975">
    <property type="term" value="P:carbohydrate metabolic process"/>
    <property type="evidence" value="ECO:0007669"/>
    <property type="project" value="InterPro"/>
</dbReference>
<evidence type="ECO:0000256" key="2">
    <source>
        <dbReference type="ARBA" id="ARBA00008420"/>
    </source>
</evidence>
<dbReference type="Gene3D" id="3.40.50.300">
    <property type="entry name" value="P-loop containing nucleotide triphosphate hydrolases"/>
    <property type="match status" value="1"/>
</dbReference>
<dbReference type="GO" id="GO:0005524">
    <property type="term" value="F:ATP binding"/>
    <property type="evidence" value="ECO:0007669"/>
    <property type="project" value="UniProtKB-KW"/>
</dbReference>
<dbReference type="GO" id="GO:0046316">
    <property type="term" value="F:gluconokinase activity"/>
    <property type="evidence" value="ECO:0007669"/>
    <property type="project" value="UniProtKB-EC"/>
</dbReference>
<evidence type="ECO:0000259" key="10">
    <source>
        <dbReference type="Pfam" id="PF01583"/>
    </source>
</evidence>
<evidence type="ECO:0000256" key="6">
    <source>
        <dbReference type="ARBA" id="ARBA00022777"/>
    </source>
</evidence>
<evidence type="ECO:0000256" key="5">
    <source>
        <dbReference type="ARBA" id="ARBA00022741"/>
    </source>
</evidence>
<dbReference type="OrthoDB" id="275177at2759"/>
<evidence type="ECO:0000256" key="9">
    <source>
        <dbReference type="RuleBase" id="RU363066"/>
    </source>
</evidence>
<evidence type="ECO:0000256" key="3">
    <source>
        <dbReference type="ARBA" id="ARBA00012054"/>
    </source>
</evidence>
<feature type="domain" description="APS kinase" evidence="10">
    <location>
        <begin position="8"/>
        <end position="119"/>
    </location>
</feature>
<name>A0A1G4KFM4_9SACH</name>
<evidence type="ECO:0000256" key="7">
    <source>
        <dbReference type="ARBA" id="ARBA00022840"/>
    </source>
</evidence>
<dbReference type="GO" id="GO:0005737">
    <property type="term" value="C:cytoplasm"/>
    <property type="evidence" value="ECO:0007669"/>
    <property type="project" value="TreeGrafter"/>
</dbReference>
<reference evidence="12" key="1">
    <citation type="submission" date="2016-03" db="EMBL/GenBank/DDBJ databases">
        <authorList>
            <person name="Devillers Hugo."/>
        </authorList>
    </citation>
    <scope>NUCLEOTIDE SEQUENCE [LARGE SCALE GENOMIC DNA]</scope>
</reference>
<dbReference type="UniPathway" id="UPA00792"/>
<dbReference type="NCBIfam" id="TIGR01313">
    <property type="entry name" value="therm_gnt_kin"/>
    <property type="match status" value="1"/>
</dbReference>
<accession>A0A1G4KFM4</accession>
<dbReference type="Proteomes" id="UP000191144">
    <property type="component" value="Chromosome H"/>
</dbReference>
<dbReference type="CDD" id="cd02021">
    <property type="entry name" value="GntK"/>
    <property type="match status" value="1"/>
</dbReference>
<protein>
    <recommendedName>
        <fullName evidence="3 9">Gluconokinase</fullName>
        <ecNumber evidence="3 9">2.7.1.12</ecNumber>
    </recommendedName>
</protein>
<dbReference type="EMBL" id="LT598480">
    <property type="protein sequence ID" value="SCV03284.1"/>
    <property type="molecule type" value="Genomic_DNA"/>
</dbReference>
<evidence type="ECO:0000256" key="4">
    <source>
        <dbReference type="ARBA" id="ARBA00022679"/>
    </source>
</evidence>
<sequence>MTSGATKPKVIVLAGTAGTGKSTIAAKLREIFRTKYPDVDFLEGDTVHPPENIAKMSHAIPLTDDDRWDWLKKVSELSSQSAQKHSGLWIVTCSSLKKKYRDLIRSHSPETDFYFLFLFADRLLILDRITKREGHFMKANMINSQFSDLMLPDAAETLASTVDVDGKSVEQVVQECQADLKKFVAGN</sequence>
<dbReference type="InterPro" id="IPR027417">
    <property type="entry name" value="P-loop_NTPase"/>
</dbReference>
<dbReference type="PANTHER" id="PTHR43442:SF3">
    <property type="entry name" value="GLUCONOKINASE-RELATED"/>
    <property type="match status" value="1"/>
</dbReference>
<gene>
    <name evidence="11" type="ORF">LAME_0H09186G</name>
</gene>
<dbReference type="InterPro" id="IPR059117">
    <property type="entry name" value="APS_kinase_dom"/>
</dbReference>
<comment type="similarity">
    <text evidence="2 9">Belongs to the gluconokinase GntK/GntV family.</text>
</comment>
<keyword evidence="4 9" id="KW-0808">Transferase</keyword>
<evidence type="ECO:0000256" key="1">
    <source>
        <dbReference type="ARBA" id="ARBA00004875"/>
    </source>
</evidence>
<keyword evidence="6 9" id="KW-0418">Kinase</keyword>
<evidence type="ECO:0000313" key="12">
    <source>
        <dbReference type="Proteomes" id="UP000191144"/>
    </source>
</evidence>
<comment type="pathway">
    <text evidence="1 9">Carbohydrate acid metabolism; D-gluconate degradation.</text>
</comment>
<keyword evidence="7 9" id="KW-0067">ATP-binding</keyword>
<evidence type="ECO:0000313" key="11">
    <source>
        <dbReference type="EMBL" id="SCV03284.1"/>
    </source>
</evidence>
<dbReference type="AlphaFoldDB" id="A0A1G4KFM4"/>
<dbReference type="EC" id="2.7.1.12" evidence="3 9"/>
<organism evidence="11 12">
    <name type="scientific">Lachancea meyersii CBS 8951</name>
    <dbReference type="NCBI Taxonomy" id="1266667"/>
    <lineage>
        <taxon>Eukaryota</taxon>
        <taxon>Fungi</taxon>
        <taxon>Dikarya</taxon>
        <taxon>Ascomycota</taxon>
        <taxon>Saccharomycotina</taxon>
        <taxon>Saccharomycetes</taxon>
        <taxon>Saccharomycetales</taxon>
        <taxon>Saccharomycetaceae</taxon>
        <taxon>Lachancea</taxon>
    </lineage>
</organism>
<comment type="catalytic activity">
    <reaction evidence="8 9">
        <text>D-gluconate + ATP = 6-phospho-D-gluconate + ADP + H(+)</text>
        <dbReference type="Rhea" id="RHEA:19433"/>
        <dbReference type="ChEBI" id="CHEBI:15378"/>
        <dbReference type="ChEBI" id="CHEBI:18391"/>
        <dbReference type="ChEBI" id="CHEBI:30616"/>
        <dbReference type="ChEBI" id="CHEBI:58759"/>
        <dbReference type="ChEBI" id="CHEBI:456216"/>
        <dbReference type="EC" id="2.7.1.12"/>
    </reaction>
</comment>